<dbReference type="OrthoDB" id="2589196at2759"/>
<dbReference type="RefSeq" id="XP_027618825.1">
    <property type="nucleotide sequence ID" value="XM_027763024.1"/>
</dbReference>
<dbReference type="GO" id="GO:0032153">
    <property type="term" value="C:cell division site"/>
    <property type="evidence" value="ECO:0007669"/>
    <property type="project" value="TreeGrafter"/>
</dbReference>
<reference evidence="2 3" key="1">
    <citation type="journal article" date="2018" name="Sci. Rep.">
        <title>Genome sequence of the cauliflower mushroom Sparassis crispa (Hanabiratake) and its association with beneficial usage.</title>
        <authorList>
            <person name="Kiyama R."/>
            <person name="Furutani Y."/>
            <person name="Kawaguchi K."/>
            <person name="Nakanishi T."/>
        </authorList>
    </citation>
    <scope>NUCLEOTIDE SEQUENCE [LARGE SCALE GENOMIC DNA]</scope>
</reference>
<dbReference type="Pfam" id="PF06687">
    <property type="entry name" value="SUR7"/>
    <property type="match status" value="1"/>
</dbReference>
<evidence type="ECO:0008006" key="4">
    <source>
        <dbReference type="Google" id="ProtNLM"/>
    </source>
</evidence>
<dbReference type="Proteomes" id="UP000287166">
    <property type="component" value="Unassembled WGS sequence"/>
</dbReference>
<feature type="transmembrane region" description="Helical" evidence="1">
    <location>
        <begin position="153"/>
        <end position="173"/>
    </location>
</feature>
<protein>
    <recommendedName>
        <fullName evidence="4">Pali-domain-containing protein</fullName>
    </recommendedName>
</protein>
<dbReference type="InParanoid" id="A0A401H0J3"/>
<gene>
    <name evidence="2" type="ORF">SCP_1201370</name>
</gene>
<name>A0A401H0J3_9APHY</name>
<dbReference type="AlphaFoldDB" id="A0A401H0J3"/>
<dbReference type="PANTHER" id="PTHR28013:SF4">
    <property type="entry name" value="MARVEL DOMAIN-CONTAINING PROTEIN"/>
    <property type="match status" value="1"/>
</dbReference>
<organism evidence="2 3">
    <name type="scientific">Sparassis crispa</name>
    <dbReference type="NCBI Taxonomy" id="139825"/>
    <lineage>
        <taxon>Eukaryota</taxon>
        <taxon>Fungi</taxon>
        <taxon>Dikarya</taxon>
        <taxon>Basidiomycota</taxon>
        <taxon>Agaricomycotina</taxon>
        <taxon>Agaricomycetes</taxon>
        <taxon>Polyporales</taxon>
        <taxon>Sparassidaceae</taxon>
        <taxon>Sparassis</taxon>
    </lineage>
</organism>
<proteinExistence type="predicted"/>
<keyword evidence="1" id="KW-0812">Transmembrane</keyword>
<evidence type="ECO:0000313" key="2">
    <source>
        <dbReference type="EMBL" id="GBE87912.1"/>
    </source>
</evidence>
<dbReference type="InterPro" id="IPR051380">
    <property type="entry name" value="pH-response_reg_palI/RIM9"/>
</dbReference>
<evidence type="ECO:0000313" key="3">
    <source>
        <dbReference type="Proteomes" id="UP000287166"/>
    </source>
</evidence>
<dbReference type="GO" id="GO:0035838">
    <property type="term" value="C:growing cell tip"/>
    <property type="evidence" value="ECO:0007669"/>
    <property type="project" value="TreeGrafter"/>
</dbReference>
<dbReference type="GeneID" id="38784829"/>
<evidence type="ECO:0000256" key="1">
    <source>
        <dbReference type="SAM" id="Phobius"/>
    </source>
</evidence>
<keyword evidence="1" id="KW-0472">Membrane</keyword>
<feature type="transmembrane region" description="Helical" evidence="1">
    <location>
        <begin position="106"/>
        <end position="133"/>
    </location>
</feature>
<dbReference type="GO" id="GO:0005886">
    <property type="term" value="C:plasma membrane"/>
    <property type="evidence" value="ECO:0007669"/>
    <property type="project" value="InterPro"/>
</dbReference>
<keyword evidence="3" id="KW-1185">Reference proteome</keyword>
<dbReference type="Gene3D" id="1.20.140.150">
    <property type="match status" value="1"/>
</dbReference>
<feature type="transmembrane region" description="Helical" evidence="1">
    <location>
        <begin position="68"/>
        <end position="94"/>
    </location>
</feature>
<comment type="caution">
    <text evidence="2">The sequence shown here is derived from an EMBL/GenBank/DDBJ whole genome shotgun (WGS) entry which is preliminary data.</text>
</comment>
<sequence>MFLALFAATVLQILVTFSTPFIRVIYFLETLAFGGVRFGLWGYCYLSDNVCSPKSLGYTLKPEFSEAVLMQTLILIPISAGISILALLCLFPLLCFPRLRYYPHPIFFLLTLLACLTSLAAFIVMLVVFATVLSRLHAVGYTASFGPAIWMELSAAIVLVLVAFNAGCGTCLGGRFGRNPSYLPYNY</sequence>
<keyword evidence="1" id="KW-1133">Transmembrane helix</keyword>
<accession>A0A401H0J3</accession>
<dbReference type="PANTHER" id="PTHR28013">
    <property type="entry name" value="PROTEIN DCV1-RELATED"/>
    <property type="match status" value="1"/>
</dbReference>
<dbReference type="EMBL" id="BFAD01000012">
    <property type="protein sequence ID" value="GBE87912.1"/>
    <property type="molecule type" value="Genomic_DNA"/>
</dbReference>
<dbReference type="InterPro" id="IPR009571">
    <property type="entry name" value="SUR7/Rim9-like_fungi"/>
</dbReference>